<dbReference type="Pfam" id="PF14226">
    <property type="entry name" value="DIOX_N"/>
    <property type="match status" value="1"/>
</dbReference>
<dbReference type="OMA" id="MANGKYK"/>
<dbReference type="Gene3D" id="2.60.120.330">
    <property type="entry name" value="B-lactam Antibiotic, Isopenicillin N Synthase, Chain"/>
    <property type="match status" value="1"/>
</dbReference>
<dbReference type="AlphaFoldDB" id="A0A921QEG7"/>
<evidence type="ECO:0000256" key="5">
    <source>
        <dbReference type="RuleBase" id="RU003682"/>
    </source>
</evidence>
<evidence type="ECO:0000313" key="8">
    <source>
        <dbReference type="Proteomes" id="UP000807115"/>
    </source>
</evidence>
<dbReference type="OrthoDB" id="288590at2759"/>
<evidence type="ECO:0000259" key="6">
    <source>
        <dbReference type="PROSITE" id="PS51471"/>
    </source>
</evidence>
<accession>A0A921QEG7</accession>
<comment type="similarity">
    <text evidence="1 5">Belongs to the iron/ascorbate-dependent oxidoreductase family.</text>
</comment>
<dbReference type="FunFam" id="2.60.120.330:FF:000079">
    <property type="entry name" value="Protein SRG1"/>
    <property type="match status" value="1"/>
</dbReference>
<feature type="domain" description="Fe2OG dioxygenase" evidence="6">
    <location>
        <begin position="208"/>
        <end position="310"/>
    </location>
</feature>
<keyword evidence="2 5" id="KW-0479">Metal-binding</keyword>
<evidence type="ECO:0000256" key="2">
    <source>
        <dbReference type="ARBA" id="ARBA00022723"/>
    </source>
</evidence>
<evidence type="ECO:0000256" key="3">
    <source>
        <dbReference type="ARBA" id="ARBA00023002"/>
    </source>
</evidence>
<dbReference type="GO" id="GO:0046872">
    <property type="term" value="F:metal ion binding"/>
    <property type="evidence" value="ECO:0007669"/>
    <property type="project" value="UniProtKB-KW"/>
</dbReference>
<reference evidence="7" key="2">
    <citation type="submission" date="2020-10" db="EMBL/GenBank/DDBJ databases">
        <authorList>
            <person name="Cooper E.A."/>
            <person name="Brenton Z.W."/>
            <person name="Flinn B.S."/>
            <person name="Jenkins J."/>
            <person name="Shu S."/>
            <person name="Flowers D."/>
            <person name="Luo F."/>
            <person name="Wang Y."/>
            <person name="Xia P."/>
            <person name="Barry K."/>
            <person name="Daum C."/>
            <person name="Lipzen A."/>
            <person name="Yoshinaga Y."/>
            <person name="Schmutz J."/>
            <person name="Saski C."/>
            <person name="Vermerris W."/>
            <person name="Kresovich S."/>
        </authorList>
    </citation>
    <scope>NUCLEOTIDE SEQUENCE</scope>
</reference>
<dbReference type="Pfam" id="PF03171">
    <property type="entry name" value="2OG-FeII_Oxy"/>
    <property type="match status" value="1"/>
</dbReference>
<evidence type="ECO:0000256" key="4">
    <source>
        <dbReference type="ARBA" id="ARBA00023004"/>
    </source>
</evidence>
<dbReference type="InterPro" id="IPR050295">
    <property type="entry name" value="Plant_2OG-oxidoreductases"/>
</dbReference>
<proteinExistence type="inferred from homology"/>
<dbReference type="KEGG" id="sbi:8061249"/>
<sequence>MASESRISQVATTIPVRNVQDLAACDAGGELTSEALERYIRPDIDKDAVLYEHSGELPLVDLGRLLNPQHWEEEAAKLRYACEEWGFFQVLSHGVPEGVMLNVKRDIQEFFQLPLDVKNAYAQTPGDLQGYGQAYVVSNDQKLDWADMFVIITQPPPARDMKHWPTEPLTFRKSLEDYCDELKKVAHSIVEAIAKILNIDPKLTSDKYAVQVLRMNYYPPCMSMPEKVLGFSPHSDGSFLTILLQVNSVEGLQIKRHDAWIPVKPHPEALLVNVGDFLEIMTNGKFKSIEHRVIINPRKERLSVSAFHNPKFDGVVSPVTGTPTEKLLYSTVKVEDYITHHLSNKLDGKRALDHVKMF</sequence>
<keyword evidence="3 5" id="KW-0560">Oxidoreductase</keyword>
<dbReference type="PANTHER" id="PTHR47991">
    <property type="entry name" value="OXOGLUTARATE/IRON-DEPENDENT DIOXYGENASE"/>
    <property type="match status" value="1"/>
</dbReference>
<dbReference type="GO" id="GO:0016491">
    <property type="term" value="F:oxidoreductase activity"/>
    <property type="evidence" value="ECO:0007669"/>
    <property type="project" value="UniProtKB-KW"/>
</dbReference>
<comment type="caution">
    <text evidence="7">The sequence shown here is derived from an EMBL/GenBank/DDBJ whole genome shotgun (WGS) entry which is preliminary data.</text>
</comment>
<evidence type="ECO:0000256" key="1">
    <source>
        <dbReference type="ARBA" id="ARBA00008056"/>
    </source>
</evidence>
<dbReference type="PROSITE" id="PS51471">
    <property type="entry name" value="FE2OG_OXY"/>
    <property type="match status" value="1"/>
</dbReference>
<dbReference type="EMBL" id="CM027687">
    <property type="protein sequence ID" value="KAG0520769.1"/>
    <property type="molecule type" value="Genomic_DNA"/>
</dbReference>
<name>A0A921QEG7_SORBI</name>
<dbReference type="InterPro" id="IPR026992">
    <property type="entry name" value="DIOX_N"/>
</dbReference>
<keyword evidence="4 5" id="KW-0408">Iron</keyword>
<dbReference type="Proteomes" id="UP000807115">
    <property type="component" value="Chromosome 8"/>
</dbReference>
<organism evidence="7 8">
    <name type="scientific">Sorghum bicolor</name>
    <name type="common">Sorghum</name>
    <name type="synonym">Sorghum vulgare</name>
    <dbReference type="NCBI Taxonomy" id="4558"/>
    <lineage>
        <taxon>Eukaryota</taxon>
        <taxon>Viridiplantae</taxon>
        <taxon>Streptophyta</taxon>
        <taxon>Embryophyta</taxon>
        <taxon>Tracheophyta</taxon>
        <taxon>Spermatophyta</taxon>
        <taxon>Magnoliopsida</taxon>
        <taxon>Liliopsida</taxon>
        <taxon>Poales</taxon>
        <taxon>Poaceae</taxon>
        <taxon>PACMAD clade</taxon>
        <taxon>Panicoideae</taxon>
        <taxon>Andropogonodae</taxon>
        <taxon>Andropogoneae</taxon>
        <taxon>Sorghinae</taxon>
        <taxon>Sorghum</taxon>
    </lineage>
</organism>
<dbReference type="InterPro" id="IPR005123">
    <property type="entry name" value="Oxoglu/Fe-dep_dioxygenase_dom"/>
</dbReference>
<dbReference type="SUPFAM" id="SSF51197">
    <property type="entry name" value="Clavaminate synthase-like"/>
    <property type="match status" value="1"/>
</dbReference>
<evidence type="ECO:0000313" key="7">
    <source>
        <dbReference type="EMBL" id="KAG0520769.1"/>
    </source>
</evidence>
<gene>
    <name evidence="7" type="ORF">BDA96_08G102600</name>
</gene>
<dbReference type="Gramene" id="EES15940">
    <property type="protein sequence ID" value="EES15940"/>
    <property type="gene ID" value="SORBI_3008G091500"/>
</dbReference>
<protein>
    <recommendedName>
        <fullName evidence="6">Fe2OG dioxygenase domain-containing protein</fullName>
    </recommendedName>
</protein>
<dbReference type="InterPro" id="IPR027443">
    <property type="entry name" value="IPNS-like_sf"/>
</dbReference>
<dbReference type="InterPro" id="IPR044861">
    <property type="entry name" value="IPNS-like_FE2OG_OXY"/>
</dbReference>
<reference evidence="7" key="1">
    <citation type="journal article" date="2019" name="BMC Genomics">
        <title>A new reference genome for Sorghum bicolor reveals high levels of sequence similarity between sweet and grain genotypes: implications for the genetics of sugar metabolism.</title>
        <authorList>
            <person name="Cooper E.A."/>
            <person name="Brenton Z.W."/>
            <person name="Flinn B.S."/>
            <person name="Jenkins J."/>
            <person name="Shu S."/>
            <person name="Flowers D."/>
            <person name="Luo F."/>
            <person name="Wang Y."/>
            <person name="Xia P."/>
            <person name="Barry K."/>
            <person name="Daum C."/>
            <person name="Lipzen A."/>
            <person name="Yoshinaga Y."/>
            <person name="Schmutz J."/>
            <person name="Saski C."/>
            <person name="Vermerris W."/>
            <person name="Kresovich S."/>
        </authorList>
    </citation>
    <scope>NUCLEOTIDE SEQUENCE</scope>
</reference>